<evidence type="ECO:0000313" key="2">
    <source>
        <dbReference type="Proteomes" id="UP000074356"/>
    </source>
</evidence>
<name>A0A116RMW4_STRSU</name>
<proteinExistence type="predicted"/>
<protein>
    <submittedName>
        <fullName evidence="1">Uncharacterized protein</fullName>
    </submittedName>
</protein>
<dbReference type="RefSeq" id="WP_044682825.1">
    <property type="nucleotide sequence ID" value="NZ_CDSW01000099.1"/>
</dbReference>
<sequence length="72" mass="8427">MREIVLSEHDIKVLINKGKVRAMLEGEEILVRESYRKDLRAEVIKWDKEIVDVSQDIVRNMPFNSLFQGAAR</sequence>
<accession>A0A116RMW4</accession>
<evidence type="ECO:0000313" key="1">
    <source>
        <dbReference type="EMBL" id="CYV51988.1"/>
    </source>
</evidence>
<reference evidence="1 2" key="1">
    <citation type="submission" date="2016-02" db="EMBL/GenBank/DDBJ databases">
        <authorList>
            <consortium name="Pathogen Informatics"/>
        </authorList>
    </citation>
    <scope>NUCLEOTIDE SEQUENCE [LARGE SCALE GENOMIC DNA]</scope>
    <source>
        <strain evidence="1 2">LSS78</strain>
    </source>
</reference>
<dbReference type="Proteomes" id="UP000074356">
    <property type="component" value="Unassembled WGS sequence"/>
</dbReference>
<dbReference type="AlphaFoldDB" id="A0A116RMW4"/>
<dbReference type="EMBL" id="FIIB01000006">
    <property type="protein sequence ID" value="CYV51988.1"/>
    <property type="molecule type" value="Genomic_DNA"/>
</dbReference>
<gene>
    <name evidence="1" type="ORF">ERS132440_00945</name>
</gene>
<organism evidence="1 2">
    <name type="scientific">Streptococcus suis</name>
    <dbReference type="NCBI Taxonomy" id="1307"/>
    <lineage>
        <taxon>Bacteria</taxon>
        <taxon>Bacillati</taxon>
        <taxon>Bacillota</taxon>
        <taxon>Bacilli</taxon>
        <taxon>Lactobacillales</taxon>
        <taxon>Streptococcaceae</taxon>
        <taxon>Streptococcus</taxon>
    </lineage>
</organism>